<evidence type="ECO:0000256" key="5">
    <source>
        <dbReference type="SAM" id="SignalP"/>
    </source>
</evidence>
<evidence type="ECO:0000256" key="3">
    <source>
        <dbReference type="PROSITE-ProRule" id="PRU01005"/>
    </source>
</evidence>
<comment type="caution">
    <text evidence="3">Lacks conserved residue(s) required for the propagation of feature annotation.</text>
</comment>
<keyword evidence="1 5" id="KW-0732">Signal</keyword>
<dbReference type="WBParaSite" id="Csp11.Scaffold630.g19495.t1">
    <property type="protein sequence ID" value="Csp11.Scaffold630.g19495.t1"/>
    <property type="gene ID" value="Csp11.Scaffold630.g19495"/>
</dbReference>
<dbReference type="Pfam" id="PF01549">
    <property type="entry name" value="ShK"/>
    <property type="match status" value="1"/>
</dbReference>
<organism evidence="7 8">
    <name type="scientific">Caenorhabditis tropicalis</name>
    <dbReference type="NCBI Taxonomy" id="1561998"/>
    <lineage>
        <taxon>Eukaryota</taxon>
        <taxon>Metazoa</taxon>
        <taxon>Ecdysozoa</taxon>
        <taxon>Nematoda</taxon>
        <taxon>Chromadorea</taxon>
        <taxon>Rhabditida</taxon>
        <taxon>Rhabditina</taxon>
        <taxon>Rhabditomorpha</taxon>
        <taxon>Rhabditoidea</taxon>
        <taxon>Rhabditidae</taxon>
        <taxon>Peloderinae</taxon>
        <taxon>Caenorhabditis</taxon>
    </lineage>
</organism>
<dbReference type="SMART" id="SM00254">
    <property type="entry name" value="ShKT"/>
    <property type="match status" value="1"/>
</dbReference>
<sequence>MLFRPIVLFALFSFLLFVSCQDGDTSSSSTTDASSTSESSTSSSEAPCEDSPNTDCSSFKSYCTNDKYIPLLKSFCPVTCNLCPGATTVEPPTDSPNCYDSSSKTDFARIASINALIVSNIVPNHVDSARRDLAKIVIMSRIS</sequence>
<proteinExistence type="predicted"/>
<dbReference type="Proteomes" id="UP000095282">
    <property type="component" value="Unplaced"/>
</dbReference>
<feature type="region of interest" description="Disordered" evidence="4">
    <location>
        <begin position="24"/>
        <end position="55"/>
    </location>
</feature>
<feature type="signal peptide" evidence="5">
    <location>
        <begin position="1"/>
        <end position="20"/>
    </location>
</feature>
<protein>
    <submittedName>
        <fullName evidence="8">ShKT domain-containing protein</fullName>
    </submittedName>
</protein>
<evidence type="ECO:0000256" key="4">
    <source>
        <dbReference type="SAM" id="MobiDB-lite"/>
    </source>
</evidence>
<evidence type="ECO:0000313" key="7">
    <source>
        <dbReference type="Proteomes" id="UP000095282"/>
    </source>
</evidence>
<evidence type="ECO:0000259" key="6">
    <source>
        <dbReference type="PROSITE" id="PS51670"/>
    </source>
</evidence>
<evidence type="ECO:0000313" key="8">
    <source>
        <dbReference type="WBParaSite" id="Csp11.Scaffold630.g19495.t1"/>
    </source>
</evidence>
<accession>A0A1I7UUJ9</accession>
<dbReference type="InterPro" id="IPR003582">
    <property type="entry name" value="ShKT_dom"/>
</dbReference>
<dbReference type="PANTHER" id="PTHR21724:SF96">
    <property type="entry name" value="SHKT DOMAIN-CONTAINING PROTEIN"/>
    <property type="match status" value="1"/>
</dbReference>
<dbReference type="Gene3D" id="1.10.10.1940">
    <property type="match status" value="1"/>
</dbReference>
<reference evidence="8" key="1">
    <citation type="submission" date="2016-11" db="UniProtKB">
        <authorList>
            <consortium name="WormBaseParasite"/>
        </authorList>
    </citation>
    <scope>IDENTIFICATION</scope>
</reference>
<dbReference type="PROSITE" id="PS51670">
    <property type="entry name" value="SHKT"/>
    <property type="match status" value="1"/>
</dbReference>
<dbReference type="PROSITE" id="PS51257">
    <property type="entry name" value="PROKAR_LIPOPROTEIN"/>
    <property type="match status" value="1"/>
</dbReference>
<feature type="compositionally biased region" description="Low complexity" evidence="4">
    <location>
        <begin position="24"/>
        <end position="46"/>
    </location>
</feature>
<feature type="domain" description="ShKT" evidence="6">
    <location>
        <begin position="48"/>
        <end position="83"/>
    </location>
</feature>
<keyword evidence="7" id="KW-1185">Reference proteome</keyword>
<dbReference type="eggNOG" id="ENOG502SG1P">
    <property type="taxonomic scope" value="Eukaryota"/>
</dbReference>
<evidence type="ECO:0000256" key="1">
    <source>
        <dbReference type="ARBA" id="ARBA00022729"/>
    </source>
</evidence>
<name>A0A1I7UUJ9_9PELO</name>
<dbReference type="STRING" id="1561998.A0A1I7UUJ9"/>
<feature type="chain" id="PRO_5009309350" evidence="5">
    <location>
        <begin position="21"/>
        <end position="143"/>
    </location>
</feature>
<keyword evidence="2" id="KW-1015">Disulfide bond</keyword>
<evidence type="ECO:0000256" key="2">
    <source>
        <dbReference type="ARBA" id="ARBA00023157"/>
    </source>
</evidence>
<dbReference type="AlphaFoldDB" id="A0A1I7UUJ9"/>
<dbReference type="PANTHER" id="PTHR21724">
    <property type="entry name" value="SHKT DOMAIN-CONTAINING PROTEIN"/>
    <property type="match status" value="1"/>
</dbReference>
<dbReference type="FunFam" id="1.10.10.1940:FF:000002">
    <property type="entry name" value="PHAryngeal gland Toxin-related"/>
    <property type="match status" value="1"/>
</dbReference>